<protein>
    <recommendedName>
        <fullName evidence="8">L-2-hydroxyglutarate dehydrogenase, mitochondrial</fullName>
        <ecNumber evidence="7">1.1.99.2</ecNumber>
    </recommendedName>
</protein>
<dbReference type="SUPFAM" id="SSF51905">
    <property type="entry name" value="FAD/NAD(P)-binding domain"/>
    <property type="match status" value="1"/>
</dbReference>
<accession>A0A448YUW1</accession>
<dbReference type="PANTHER" id="PTHR43104">
    <property type="entry name" value="L-2-HYDROXYGLUTARATE DEHYDROGENASE, MITOCHONDRIAL"/>
    <property type="match status" value="1"/>
</dbReference>
<keyword evidence="3" id="KW-0274">FAD</keyword>
<evidence type="ECO:0000259" key="9">
    <source>
        <dbReference type="Pfam" id="PF01266"/>
    </source>
</evidence>
<evidence type="ECO:0000256" key="2">
    <source>
        <dbReference type="ARBA" id="ARBA00022630"/>
    </source>
</evidence>
<proteinExistence type="inferred from homology"/>
<reference evidence="10 11" key="1">
    <citation type="submission" date="2019-01" db="EMBL/GenBank/DDBJ databases">
        <authorList>
            <person name="Ferrante I. M."/>
        </authorList>
    </citation>
    <scope>NUCLEOTIDE SEQUENCE [LARGE SCALE GENOMIC DNA]</scope>
    <source>
        <strain evidence="10 11">B856</strain>
    </source>
</reference>
<dbReference type="InterPro" id="IPR036188">
    <property type="entry name" value="FAD/NAD-bd_sf"/>
</dbReference>
<name>A0A448YUW1_9STRA</name>
<gene>
    <name evidence="10" type="ORF">PSNMU_V1.4_AUG-EV-PASAV3_0001090</name>
</gene>
<dbReference type="Pfam" id="PF01266">
    <property type="entry name" value="DAO"/>
    <property type="match status" value="1"/>
</dbReference>
<comment type="catalytic activity">
    <reaction evidence="5">
        <text>(S)-2-hydroxyglutarate + A = 2-oxoglutarate + AH2</text>
        <dbReference type="Rhea" id="RHEA:21252"/>
        <dbReference type="ChEBI" id="CHEBI:13193"/>
        <dbReference type="ChEBI" id="CHEBI:16782"/>
        <dbReference type="ChEBI" id="CHEBI:16810"/>
        <dbReference type="ChEBI" id="CHEBI:17499"/>
        <dbReference type="EC" id="1.1.99.2"/>
    </reaction>
</comment>
<dbReference type="InterPro" id="IPR006076">
    <property type="entry name" value="FAD-dep_OxRdtase"/>
</dbReference>
<dbReference type="OrthoDB" id="498204at2759"/>
<dbReference type="PANTHER" id="PTHR43104:SF4">
    <property type="entry name" value="L-2-HYDROXYGLUTARATE DEHYDROGENASE, MITOCHONDRIAL"/>
    <property type="match status" value="1"/>
</dbReference>
<comment type="cofactor">
    <cofactor evidence="1">
        <name>FAD</name>
        <dbReference type="ChEBI" id="CHEBI:57692"/>
    </cofactor>
</comment>
<feature type="domain" description="FAD dependent oxidoreductase" evidence="9">
    <location>
        <begin position="14"/>
        <end position="399"/>
    </location>
</feature>
<dbReference type="Gene3D" id="3.30.9.10">
    <property type="entry name" value="D-Amino Acid Oxidase, subunit A, domain 2"/>
    <property type="match status" value="1"/>
</dbReference>
<evidence type="ECO:0000256" key="8">
    <source>
        <dbReference type="ARBA" id="ARBA00041137"/>
    </source>
</evidence>
<keyword evidence="11" id="KW-1185">Reference proteome</keyword>
<evidence type="ECO:0000256" key="1">
    <source>
        <dbReference type="ARBA" id="ARBA00001974"/>
    </source>
</evidence>
<evidence type="ECO:0000256" key="4">
    <source>
        <dbReference type="ARBA" id="ARBA00023002"/>
    </source>
</evidence>
<dbReference type="GO" id="GO:0047545">
    <property type="term" value="F:(S)-2-hydroxyglutarate dehydrogenase activity"/>
    <property type="evidence" value="ECO:0007669"/>
    <property type="project" value="UniProtKB-EC"/>
</dbReference>
<dbReference type="EC" id="1.1.99.2" evidence="7"/>
<evidence type="ECO:0000313" key="11">
    <source>
        <dbReference type="Proteomes" id="UP000291116"/>
    </source>
</evidence>
<dbReference type="Gene3D" id="3.50.50.60">
    <property type="entry name" value="FAD/NAD(P)-binding domain"/>
    <property type="match status" value="1"/>
</dbReference>
<dbReference type="EMBL" id="CAACVS010000002">
    <property type="protein sequence ID" value="VEU33565.1"/>
    <property type="molecule type" value="Genomic_DNA"/>
</dbReference>
<sequence length="404" mass="44022">MLASRASASFHSQVVVIGAGVFGLAVTRALAKAGKEVLLLEKASHICTETSSRNSEVIHAGLYYPPDSAKAKFCVEGKQSLYQYCEERGIAHRRCGKLVVATSKRQLAEELPFLRDQAFRNDVTDIRLLSREDIQVLEPAVECFGGLFSPSTGVLDSHSFYTNLLADCEDGGATVVLHSEVNGADLVDGKLCLSADGALLSADTIVNCTGLHAYEVASKLHRRESEHDPPTPPACPWQPPRHFFAKGTYFRLDGTSPFRHLIYPVPEPGGLGIHATIDWSGTGTKFGPDVEWLDSDTRPGDINYDPDPAAVDKFAVAIEKYYPELPRERLQPDYVGVRPKLRHPSIVPISTCTPSTPSKNVAFDDFLIVEKTVAKSQIFHLFGIESPGLTSSLGIADYVKRAIG</sequence>
<evidence type="ECO:0000256" key="5">
    <source>
        <dbReference type="ARBA" id="ARBA00036066"/>
    </source>
</evidence>
<evidence type="ECO:0000313" key="10">
    <source>
        <dbReference type="EMBL" id="VEU33565.1"/>
    </source>
</evidence>
<evidence type="ECO:0000256" key="3">
    <source>
        <dbReference type="ARBA" id="ARBA00022827"/>
    </source>
</evidence>
<evidence type="ECO:0000256" key="7">
    <source>
        <dbReference type="ARBA" id="ARBA00038878"/>
    </source>
</evidence>
<dbReference type="AlphaFoldDB" id="A0A448YUW1"/>
<evidence type="ECO:0000256" key="6">
    <source>
        <dbReference type="ARBA" id="ARBA00037941"/>
    </source>
</evidence>
<comment type="similarity">
    <text evidence="6">Belongs to the L2HGDH family.</text>
</comment>
<organism evidence="10 11">
    <name type="scientific">Pseudo-nitzschia multistriata</name>
    <dbReference type="NCBI Taxonomy" id="183589"/>
    <lineage>
        <taxon>Eukaryota</taxon>
        <taxon>Sar</taxon>
        <taxon>Stramenopiles</taxon>
        <taxon>Ochrophyta</taxon>
        <taxon>Bacillariophyta</taxon>
        <taxon>Bacillariophyceae</taxon>
        <taxon>Bacillariophycidae</taxon>
        <taxon>Bacillariales</taxon>
        <taxon>Bacillariaceae</taxon>
        <taxon>Pseudo-nitzschia</taxon>
    </lineage>
</organism>
<dbReference type="Proteomes" id="UP000291116">
    <property type="component" value="Unassembled WGS sequence"/>
</dbReference>
<keyword evidence="4" id="KW-0560">Oxidoreductase</keyword>
<keyword evidence="2" id="KW-0285">Flavoprotein</keyword>